<dbReference type="Pfam" id="PF00892">
    <property type="entry name" value="EamA"/>
    <property type="match status" value="2"/>
</dbReference>
<dbReference type="PANTHER" id="PTHR42920:SF11">
    <property type="entry name" value="INNER MEMBRANE PROTEIN YTFF"/>
    <property type="match status" value="1"/>
</dbReference>
<feature type="transmembrane region" description="Helical" evidence="6">
    <location>
        <begin position="191"/>
        <end position="212"/>
    </location>
</feature>
<evidence type="ECO:0000313" key="8">
    <source>
        <dbReference type="EMBL" id="TBN48333.1"/>
    </source>
</evidence>
<protein>
    <submittedName>
        <fullName evidence="8">DMT family transporter</fullName>
    </submittedName>
</protein>
<dbReference type="GO" id="GO:0005886">
    <property type="term" value="C:plasma membrane"/>
    <property type="evidence" value="ECO:0007669"/>
    <property type="project" value="UniProtKB-SubCell"/>
</dbReference>
<feature type="transmembrane region" description="Helical" evidence="6">
    <location>
        <begin position="133"/>
        <end position="150"/>
    </location>
</feature>
<dbReference type="InterPro" id="IPR037185">
    <property type="entry name" value="EmrE-like"/>
</dbReference>
<dbReference type="OrthoDB" id="9806889at2"/>
<evidence type="ECO:0000256" key="4">
    <source>
        <dbReference type="ARBA" id="ARBA00022989"/>
    </source>
</evidence>
<comment type="caution">
    <text evidence="8">The sequence shown here is derived from an EMBL/GenBank/DDBJ whole genome shotgun (WGS) entry which is preliminary data.</text>
</comment>
<evidence type="ECO:0000256" key="1">
    <source>
        <dbReference type="ARBA" id="ARBA00004651"/>
    </source>
</evidence>
<keyword evidence="2" id="KW-1003">Cell membrane</keyword>
<dbReference type="InterPro" id="IPR000620">
    <property type="entry name" value="EamA_dom"/>
</dbReference>
<feature type="domain" description="EamA" evidence="7">
    <location>
        <begin position="17"/>
        <end position="149"/>
    </location>
</feature>
<feature type="domain" description="EamA" evidence="7">
    <location>
        <begin position="165"/>
        <end position="298"/>
    </location>
</feature>
<dbReference type="Proteomes" id="UP000291613">
    <property type="component" value="Unassembled WGS sequence"/>
</dbReference>
<keyword evidence="3 6" id="KW-0812">Transmembrane</keyword>
<feature type="transmembrane region" description="Helical" evidence="6">
    <location>
        <begin position="44"/>
        <end position="66"/>
    </location>
</feature>
<dbReference type="EMBL" id="SIUB01000008">
    <property type="protein sequence ID" value="TBN48333.1"/>
    <property type="molecule type" value="Genomic_DNA"/>
</dbReference>
<dbReference type="PANTHER" id="PTHR42920">
    <property type="entry name" value="OS03G0707200 PROTEIN-RELATED"/>
    <property type="match status" value="1"/>
</dbReference>
<keyword evidence="4 6" id="KW-1133">Transmembrane helix</keyword>
<dbReference type="AlphaFoldDB" id="A0A4Q9GEL6"/>
<evidence type="ECO:0000256" key="5">
    <source>
        <dbReference type="ARBA" id="ARBA00023136"/>
    </source>
</evidence>
<evidence type="ECO:0000256" key="6">
    <source>
        <dbReference type="SAM" id="Phobius"/>
    </source>
</evidence>
<comment type="subcellular location">
    <subcellularLocation>
        <location evidence="1">Cell membrane</location>
        <topology evidence="1">Multi-pass membrane protein</topology>
    </subcellularLocation>
</comment>
<accession>A0A4Q9GEL6</accession>
<proteinExistence type="predicted"/>
<keyword evidence="9" id="KW-1185">Reference proteome</keyword>
<name>A0A4Q9GEL6_9HYPH</name>
<reference evidence="8 9" key="1">
    <citation type="submission" date="2019-02" db="EMBL/GenBank/DDBJ databases">
        <title>Hansschlegelia quercus sp. nov., a novel methylotrophic bacterium from buds of oak (Quercus robur L.).</title>
        <authorList>
            <person name="Agafonova N.V."/>
            <person name="Kaparullina E.N."/>
            <person name="Grouzdev D.S."/>
            <person name="Doronina N.V."/>
        </authorList>
    </citation>
    <scope>NUCLEOTIDE SEQUENCE [LARGE SCALE GENOMIC DNA]</scope>
    <source>
        <strain evidence="8 9">Dub</strain>
    </source>
</reference>
<feature type="transmembrane region" description="Helical" evidence="6">
    <location>
        <begin position="258"/>
        <end position="276"/>
    </location>
</feature>
<organism evidence="8 9">
    <name type="scientific">Hansschlegelia quercus</name>
    <dbReference type="NCBI Taxonomy" id="2528245"/>
    <lineage>
        <taxon>Bacteria</taxon>
        <taxon>Pseudomonadati</taxon>
        <taxon>Pseudomonadota</taxon>
        <taxon>Alphaproteobacteria</taxon>
        <taxon>Hyphomicrobiales</taxon>
        <taxon>Methylopilaceae</taxon>
        <taxon>Hansschlegelia</taxon>
    </lineage>
</organism>
<dbReference type="SUPFAM" id="SSF103481">
    <property type="entry name" value="Multidrug resistance efflux transporter EmrE"/>
    <property type="match status" value="2"/>
</dbReference>
<feature type="transmembrane region" description="Helical" evidence="6">
    <location>
        <begin position="282"/>
        <end position="299"/>
    </location>
</feature>
<evidence type="ECO:0000256" key="3">
    <source>
        <dbReference type="ARBA" id="ARBA00022692"/>
    </source>
</evidence>
<sequence length="315" mass="33698">MSDATTSGGVRLFDRPYVLLTLTSLFWAGNLVLGRLVAGQVPPIALAFGRWTGAFLLLIGFAWPHVKRDWPQIRAHPFLLSLLSLTGVGLYNTLAYWGLQYTEALNVLLIQSTGPLLIGVWTALLFRDVMTRAQLGGVALSLLGVAAIVTRGDPAAILHIRLNVGDACVLVAMVLYALYSALLRMKPAMHWLSFLTSTVALGVIFLIPAVAFEMASGRVIAFNAPTAAAIAYTAAFPAALASIFYIRGVELIGANRAGPFFHLMPVFGAAMAILLLGERPQPYHAVGFALVIAGVVVAARSRKAPREEPDAPKPL</sequence>
<dbReference type="InterPro" id="IPR051258">
    <property type="entry name" value="Diverse_Substrate_Transporter"/>
</dbReference>
<evidence type="ECO:0000313" key="9">
    <source>
        <dbReference type="Proteomes" id="UP000291613"/>
    </source>
</evidence>
<feature type="transmembrane region" description="Helical" evidence="6">
    <location>
        <begin position="17"/>
        <end position="38"/>
    </location>
</feature>
<evidence type="ECO:0000256" key="2">
    <source>
        <dbReference type="ARBA" id="ARBA00022475"/>
    </source>
</evidence>
<dbReference type="RefSeq" id="WP_131004338.1">
    <property type="nucleotide sequence ID" value="NZ_JBHSZR010000011.1"/>
</dbReference>
<keyword evidence="5 6" id="KW-0472">Membrane</keyword>
<feature type="transmembrane region" description="Helical" evidence="6">
    <location>
        <begin position="105"/>
        <end position="126"/>
    </location>
</feature>
<evidence type="ECO:0000259" key="7">
    <source>
        <dbReference type="Pfam" id="PF00892"/>
    </source>
</evidence>
<gene>
    <name evidence="8" type="ORF">EYR15_14780</name>
</gene>
<feature type="transmembrane region" description="Helical" evidence="6">
    <location>
        <begin position="224"/>
        <end position="246"/>
    </location>
</feature>
<feature type="transmembrane region" description="Helical" evidence="6">
    <location>
        <begin position="156"/>
        <end position="179"/>
    </location>
</feature>
<feature type="transmembrane region" description="Helical" evidence="6">
    <location>
        <begin position="78"/>
        <end position="99"/>
    </location>
</feature>